<sequence>MNLLDLETNLWQKWMKNPYYRRIHNHINQLFYYNDFIQLRYDRLKSCGDNDRLDAKTTATKESIDIIPRSFWNVILPGMVNMMFVIGALPFVLRLEFLEQYKFFQVLPQFIPKNGPRYVLTLNVIWSTMQFFQMFYGHSTQIERYGFLHVLNLNDKDNGGLRTCELYQFKLFRNRLLSLERCLITSIATIGPLLMLSMIIQHSAWKVSVYLTIFWSIVFYFCIWYICSSTYQFPTFIVIVQYYLILKQKSIQEKMYRFQDLLFNNNNNNEQINKGKRWMRLQLNRLNQRLYKPSERDYFQLSTIEALSEHIVHCLIYVAHIGLLSVLIYNCSRIEQLNREFLKTNQKCIHFLNDQNVLSCASFYKLDSLTRIMLEKVTGFILFNGNVITSRTFITLFADISTFFFLISQQIA</sequence>
<keyword evidence="1" id="KW-1133">Transmembrane helix</keyword>
<evidence type="ECO:0000313" key="2">
    <source>
        <dbReference type="EMBL" id="KAH9527556.1"/>
    </source>
</evidence>
<reference evidence="2" key="1">
    <citation type="submission" date="2013-05" db="EMBL/GenBank/DDBJ databases">
        <authorList>
            <person name="Yim A.K.Y."/>
            <person name="Chan T.F."/>
            <person name="Ji K.M."/>
            <person name="Liu X.Y."/>
            <person name="Zhou J.W."/>
            <person name="Li R.Q."/>
            <person name="Yang K.Y."/>
            <person name="Li J."/>
            <person name="Li M."/>
            <person name="Law P.T.W."/>
            <person name="Wu Y.L."/>
            <person name="Cai Z.L."/>
            <person name="Qin H."/>
            <person name="Bao Y."/>
            <person name="Leung R.K.K."/>
            <person name="Ng P.K.S."/>
            <person name="Zou J."/>
            <person name="Zhong X.J."/>
            <person name="Ran P.X."/>
            <person name="Zhong N.S."/>
            <person name="Liu Z.G."/>
            <person name="Tsui S.K.W."/>
        </authorList>
    </citation>
    <scope>NUCLEOTIDE SEQUENCE</scope>
    <source>
        <strain evidence="2">Derf</strain>
        <tissue evidence="2">Whole organism</tissue>
    </source>
</reference>
<feature type="transmembrane region" description="Helical" evidence="1">
    <location>
        <begin position="71"/>
        <end position="93"/>
    </location>
</feature>
<keyword evidence="3" id="KW-1185">Reference proteome</keyword>
<gene>
    <name evidence="2" type="ORF">DERF_001565</name>
</gene>
<accession>A0A922IC29</accession>
<protein>
    <submittedName>
        <fullName evidence="2">Uncharacterized protein</fullName>
    </submittedName>
</protein>
<feature type="transmembrane region" description="Helical" evidence="1">
    <location>
        <begin position="182"/>
        <end position="200"/>
    </location>
</feature>
<dbReference type="Proteomes" id="UP000790347">
    <property type="component" value="Unassembled WGS sequence"/>
</dbReference>
<comment type="caution">
    <text evidence="2">The sequence shown here is derived from an EMBL/GenBank/DDBJ whole genome shotgun (WGS) entry which is preliminary data.</text>
</comment>
<keyword evidence="1" id="KW-0812">Transmembrane</keyword>
<name>A0A922IC29_DERFA</name>
<reference evidence="2" key="2">
    <citation type="journal article" date="2022" name="Res Sq">
        <title>Comparative Genomics Reveals Insights into the Divergent Evolution of Astigmatic Mites and Household Pest Adaptations.</title>
        <authorList>
            <person name="Xiong Q."/>
            <person name="Wan A.T.-Y."/>
            <person name="Liu X.-Y."/>
            <person name="Fung C.S.-H."/>
            <person name="Xiao X."/>
            <person name="Malainual N."/>
            <person name="Hou J."/>
            <person name="Wang L."/>
            <person name="Wang M."/>
            <person name="Yang K."/>
            <person name="Cui Y."/>
            <person name="Leung E."/>
            <person name="Nong W."/>
            <person name="Shin S.-K."/>
            <person name="Au S."/>
            <person name="Jeong K.Y."/>
            <person name="Chew F.T."/>
            <person name="Hui J."/>
            <person name="Leung T.F."/>
            <person name="Tungtrongchitr A."/>
            <person name="Zhong N."/>
            <person name="Liu Z."/>
            <person name="Tsui S."/>
        </authorList>
    </citation>
    <scope>NUCLEOTIDE SEQUENCE</scope>
    <source>
        <strain evidence="2">Derf</strain>
        <tissue evidence="2">Whole organism</tissue>
    </source>
</reference>
<organism evidence="2 3">
    <name type="scientific">Dermatophagoides farinae</name>
    <name type="common">American house dust mite</name>
    <dbReference type="NCBI Taxonomy" id="6954"/>
    <lineage>
        <taxon>Eukaryota</taxon>
        <taxon>Metazoa</taxon>
        <taxon>Ecdysozoa</taxon>
        <taxon>Arthropoda</taxon>
        <taxon>Chelicerata</taxon>
        <taxon>Arachnida</taxon>
        <taxon>Acari</taxon>
        <taxon>Acariformes</taxon>
        <taxon>Sarcoptiformes</taxon>
        <taxon>Astigmata</taxon>
        <taxon>Psoroptidia</taxon>
        <taxon>Analgoidea</taxon>
        <taxon>Pyroglyphidae</taxon>
        <taxon>Dermatophagoidinae</taxon>
        <taxon>Dermatophagoides</taxon>
    </lineage>
</organism>
<proteinExistence type="predicted"/>
<keyword evidence="1" id="KW-0472">Membrane</keyword>
<evidence type="ECO:0000256" key="1">
    <source>
        <dbReference type="SAM" id="Phobius"/>
    </source>
</evidence>
<dbReference type="EMBL" id="ASGP02000001">
    <property type="protein sequence ID" value="KAH9527556.1"/>
    <property type="molecule type" value="Genomic_DNA"/>
</dbReference>
<dbReference type="AlphaFoldDB" id="A0A922IC29"/>
<evidence type="ECO:0000313" key="3">
    <source>
        <dbReference type="Proteomes" id="UP000790347"/>
    </source>
</evidence>
<feature type="transmembrane region" description="Helical" evidence="1">
    <location>
        <begin position="212"/>
        <end position="245"/>
    </location>
</feature>